<gene>
    <name evidence="2" type="ORF">A2786_06290</name>
</gene>
<dbReference type="SUPFAM" id="SSF53448">
    <property type="entry name" value="Nucleotide-diphospho-sugar transferases"/>
    <property type="match status" value="1"/>
</dbReference>
<dbReference type="AlphaFoldDB" id="A0A1G1VUN4"/>
<organism evidence="2 3">
    <name type="scientific">Candidatus Chisholmbacteria bacterium RIFCSPHIGHO2_01_FULL_52_32</name>
    <dbReference type="NCBI Taxonomy" id="1797591"/>
    <lineage>
        <taxon>Bacteria</taxon>
        <taxon>Candidatus Chisholmiibacteriota</taxon>
    </lineage>
</organism>
<dbReference type="InterPro" id="IPR029044">
    <property type="entry name" value="Nucleotide-diphossugar_trans"/>
</dbReference>
<dbReference type="EMBL" id="MHCJ01000001">
    <property type="protein sequence ID" value="OGY19116.1"/>
    <property type="molecule type" value="Genomic_DNA"/>
</dbReference>
<evidence type="ECO:0000313" key="3">
    <source>
        <dbReference type="Proteomes" id="UP000179233"/>
    </source>
</evidence>
<comment type="caution">
    <text evidence="2">The sequence shown here is derived from an EMBL/GenBank/DDBJ whole genome shotgun (WGS) entry which is preliminary data.</text>
</comment>
<feature type="domain" description="Glycosyltransferase 2-like" evidence="1">
    <location>
        <begin position="8"/>
        <end position="182"/>
    </location>
</feature>
<dbReference type="Gene3D" id="3.90.550.10">
    <property type="entry name" value="Spore Coat Polysaccharide Biosynthesis Protein SpsA, Chain A"/>
    <property type="match status" value="1"/>
</dbReference>
<dbReference type="PANTHER" id="PTHR43685:SF2">
    <property type="entry name" value="GLYCOSYLTRANSFERASE 2-LIKE DOMAIN-CONTAINING PROTEIN"/>
    <property type="match status" value="1"/>
</dbReference>
<dbReference type="Proteomes" id="UP000179233">
    <property type="component" value="Unassembled WGS sequence"/>
</dbReference>
<dbReference type="InterPro" id="IPR050834">
    <property type="entry name" value="Glycosyltransf_2"/>
</dbReference>
<name>A0A1G1VUN4_9BACT</name>
<dbReference type="PANTHER" id="PTHR43685">
    <property type="entry name" value="GLYCOSYLTRANSFERASE"/>
    <property type="match status" value="1"/>
</dbReference>
<proteinExistence type="predicted"/>
<reference evidence="2 3" key="1">
    <citation type="journal article" date="2016" name="Nat. Commun.">
        <title>Thousands of microbial genomes shed light on interconnected biogeochemical processes in an aquifer system.</title>
        <authorList>
            <person name="Anantharaman K."/>
            <person name="Brown C.T."/>
            <person name="Hug L.A."/>
            <person name="Sharon I."/>
            <person name="Castelle C.J."/>
            <person name="Probst A.J."/>
            <person name="Thomas B.C."/>
            <person name="Singh A."/>
            <person name="Wilkins M.J."/>
            <person name="Karaoz U."/>
            <person name="Brodie E.L."/>
            <person name="Williams K.H."/>
            <person name="Hubbard S.S."/>
            <person name="Banfield J.F."/>
        </authorList>
    </citation>
    <scope>NUCLEOTIDE SEQUENCE [LARGE SCALE GENOMIC DNA]</scope>
</reference>
<accession>A0A1G1VUN4</accession>
<sequence length="348" mass="40959">MSTNPKISIIAPVLNESETIYEFLKQFSNQTIPNAIFEIVLIDNGSIDGTYNLIKRYIKMNKQQRIRLVFEKRIGIAHATKKGFDQESLSEIVVKLDADSRVRRNFLANVYFHFRRYKDDDAIIGDLQFPWETILKFKPGQFKLYNRLLHKRRVLNQTVAKFYGPMLAGPFYAVRRSCYKKVGGISLRRSLLRYTDDIELTMKLILAGFHIRQTTIPVIISPRRMFENIIRYLTGEYYWGVKRPLFRHKVKTFKIELPDHLSLTNIEKRMVDAHTDLLLKLTAYSIIYGQTHKPYEAFLKALDSKLDMNALRSYNSPSKLYYGYLRQQRGLTITNYLFNTLRKNEDDI</sequence>
<dbReference type="Pfam" id="PF00535">
    <property type="entry name" value="Glycos_transf_2"/>
    <property type="match status" value="1"/>
</dbReference>
<evidence type="ECO:0000259" key="1">
    <source>
        <dbReference type="Pfam" id="PF00535"/>
    </source>
</evidence>
<protein>
    <recommendedName>
        <fullName evidence="1">Glycosyltransferase 2-like domain-containing protein</fullName>
    </recommendedName>
</protein>
<evidence type="ECO:0000313" key="2">
    <source>
        <dbReference type="EMBL" id="OGY19116.1"/>
    </source>
</evidence>
<dbReference type="InterPro" id="IPR001173">
    <property type="entry name" value="Glyco_trans_2-like"/>
</dbReference>